<dbReference type="Proteomes" id="UP000787635">
    <property type="component" value="Unassembled WGS sequence"/>
</dbReference>
<reference evidence="1 2" key="1">
    <citation type="submission" date="2020-03" db="EMBL/GenBank/DDBJ databases">
        <title>Roseomonas selenitidurans sp. nov. isolated from urban soil.</title>
        <authorList>
            <person name="Liu H."/>
        </authorList>
    </citation>
    <scope>NUCLEOTIDE SEQUENCE [LARGE SCALE GENOMIC DNA]</scope>
    <source>
        <strain evidence="1 2">BU-1</strain>
    </source>
</reference>
<dbReference type="SUPFAM" id="SSF53335">
    <property type="entry name" value="S-adenosyl-L-methionine-dependent methyltransferases"/>
    <property type="match status" value="1"/>
</dbReference>
<dbReference type="EMBL" id="JAAVNE010000018">
    <property type="protein sequence ID" value="NKC31741.1"/>
    <property type="molecule type" value="Genomic_DNA"/>
</dbReference>
<dbReference type="Pfam" id="PF13489">
    <property type="entry name" value="Methyltransf_23"/>
    <property type="match status" value="1"/>
</dbReference>
<organism evidence="1 2">
    <name type="scientific">Falsiroseomonas selenitidurans</name>
    <dbReference type="NCBI Taxonomy" id="2716335"/>
    <lineage>
        <taxon>Bacteria</taxon>
        <taxon>Pseudomonadati</taxon>
        <taxon>Pseudomonadota</taxon>
        <taxon>Alphaproteobacteria</taxon>
        <taxon>Acetobacterales</taxon>
        <taxon>Roseomonadaceae</taxon>
        <taxon>Falsiroseomonas</taxon>
    </lineage>
</organism>
<comment type="caution">
    <text evidence="1">The sequence shown here is derived from an EMBL/GenBank/DDBJ whole genome shotgun (WGS) entry which is preliminary data.</text>
</comment>
<dbReference type="Gene3D" id="3.40.50.150">
    <property type="entry name" value="Vaccinia Virus protein VP39"/>
    <property type="match status" value="1"/>
</dbReference>
<keyword evidence="1" id="KW-0489">Methyltransferase</keyword>
<sequence length="257" mass="28935">MLPTAQHISQVTALKYGDLATAGWGPRLRERFGYFTPDDWYEATVWNLVRPETDWLDVGCGRDIFPSNAAAARLLAERCHSLTGLDPSDNIDENPFLHHRAKCLLQDFQAPQPFDLVTLRMVVEHITAPQEAAAALGRLTRPGGHVVIYTVHKYSPVSLVSAVTPLSFHHRMKALLWEGEEKDTFPTAYRMNTRSRLAGLMREAGFAEASFRSLPDTRTTNRFRALNTLELGLWRTLRAVGLGYPENCLLGVYRRDG</sequence>
<proteinExistence type="predicted"/>
<keyword evidence="2" id="KW-1185">Reference proteome</keyword>
<dbReference type="GO" id="GO:0008168">
    <property type="term" value="F:methyltransferase activity"/>
    <property type="evidence" value="ECO:0007669"/>
    <property type="project" value="UniProtKB-KW"/>
</dbReference>
<dbReference type="InterPro" id="IPR029063">
    <property type="entry name" value="SAM-dependent_MTases_sf"/>
</dbReference>
<evidence type="ECO:0000313" key="1">
    <source>
        <dbReference type="EMBL" id="NKC31741.1"/>
    </source>
</evidence>
<gene>
    <name evidence="1" type="ORF">HEQ75_12815</name>
</gene>
<name>A0ABX1E3I6_9PROT</name>
<protein>
    <submittedName>
        <fullName evidence="1">Class I SAM-dependent methyltransferase</fullName>
    </submittedName>
</protein>
<dbReference type="RefSeq" id="WP_168031066.1">
    <property type="nucleotide sequence ID" value="NZ_JAAVNE010000018.1"/>
</dbReference>
<accession>A0ABX1E3I6</accession>
<dbReference type="GO" id="GO:0032259">
    <property type="term" value="P:methylation"/>
    <property type="evidence" value="ECO:0007669"/>
    <property type="project" value="UniProtKB-KW"/>
</dbReference>
<keyword evidence="1" id="KW-0808">Transferase</keyword>
<evidence type="ECO:0000313" key="2">
    <source>
        <dbReference type="Proteomes" id="UP000787635"/>
    </source>
</evidence>